<evidence type="ECO:0000256" key="4">
    <source>
        <dbReference type="ARBA" id="ARBA00023136"/>
    </source>
</evidence>
<dbReference type="RefSeq" id="WP_386097929.1">
    <property type="nucleotide sequence ID" value="NZ_JBHSAT010000004.1"/>
</dbReference>
<dbReference type="InterPro" id="IPR032808">
    <property type="entry name" value="DoxX"/>
</dbReference>
<sequence>MKSQNSKINGNLLIRIGIGFIFIWGGLEKFIPGFLGGPGLEGATGFIGGVFGVSGVIATIMTIGLAITELVAGVLLILGKKLFETYAVLTLLLLVATVMVWLPAGFADMSGNNNVTWIIVITHIGLLFTLAGLTLNAKNEKSA</sequence>
<feature type="transmembrane region" description="Helical" evidence="5">
    <location>
        <begin position="85"/>
        <end position="104"/>
    </location>
</feature>
<feature type="transmembrane region" description="Helical" evidence="5">
    <location>
        <begin position="116"/>
        <end position="137"/>
    </location>
</feature>
<dbReference type="Proteomes" id="UP001595812">
    <property type="component" value="Unassembled WGS sequence"/>
</dbReference>
<name>A0ABV8AG96_9FLAO</name>
<feature type="transmembrane region" description="Helical" evidence="5">
    <location>
        <begin position="51"/>
        <end position="78"/>
    </location>
</feature>
<evidence type="ECO:0000313" key="6">
    <source>
        <dbReference type="EMBL" id="MFC3876739.1"/>
    </source>
</evidence>
<keyword evidence="7" id="KW-1185">Reference proteome</keyword>
<comment type="caution">
    <text evidence="6">The sequence shown here is derived from an EMBL/GenBank/DDBJ whole genome shotgun (WGS) entry which is preliminary data.</text>
</comment>
<comment type="subcellular location">
    <subcellularLocation>
        <location evidence="1">Membrane</location>
        <topology evidence="1">Multi-pass membrane protein</topology>
    </subcellularLocation>
</comment>
<evidence type="ECO:0000256" key="3">
    <source>
        <dbReference type="ARBA" id="ARBA00022989"/>
    </source>
</evidence>
<evidence type="ECO:0000256" key="5">
    <source>
        <dbReference type="SAM" id="Phobius"/>
    </source>
</evidence>
<keyword evidence="2 5" id="KW-0812">Transmembrane</keyword>
<evidence type="ECO:0000256" key="2">
    <source>
        <dbReference type="ARBA" id="ARBA00022692"/>
    </source>
</evidence>
<evidence type="ECO:0000313" key="7">
    <source>
        <dbReference type="Proteomes" id="UP001595812"/>
    </source>
</evidence>
<protein>
    <submittedName>
        <fullName evidence="6">DoxX family membrane protein</fullName>
    </submittedName>
</protein>
<organism evidence="6 7">
    <name type="scientific">Winogradskyella maritima</name>
    <dbReference type="NCBI Taxonomy" id="1517766"/>
    <lineage>
        <taxon>Bacteria</taxon>
        <taxon>Pseudomonadati</taxon>
        <taxon>Bacteroidota</taxon>
        <taxon>Flavobacteriia</taxon>
        <taxon>Flavobacteriales</taxon>
        <taxon>Flavobacteriaceae</taxon>
        <taxon>Winogradskyella</taxon>
    </lineage>
</organism>
<evidence type="ECO:0000256" key="1">
    <source>
        <dbReference type="ARBA" id="ARBA00004141"/>
    </source>
</evidence>
<feature type="transmembrane region" description="Helical" evidence="5">
    <location>
        <begin position="12"/>
        <end position="31"/>
    </location>
</feature>
<keyword evidence="3 5" id="KW-1133">Transmembrane helix</keyword>
<proteinExistence type="predicted"/>
<accession>A0ABV8AG96</accession>
<dbReference type="EMBL" id="JBHSAT010000004">
    <property type="protein sequence ID" value="MFC3876739.1"/>
    <property type="molecule type" value="Genomic_DNA"/>
</dbReference>
<dbReference type="Pfam" id="PF07681">
    <property type="entry name" value="DoxX"/>
    <property type="match status" value="1"/>
</dbReference>
<gene>
    <name evidence="6" type="ORF">ACFOSX_05790</name>
</gene>
<reference evidence="7" key="1">
    <citation type="journal article" date="2019" name="Int. J. Syst. Evol. Microbiol.">
        <title>The Global Catalogue of Microorganisms (GCM) 10K type strain sequencing project: providing services to taxonomists for standard genome sequencing and annotation.</title>
        <authorList>
            <consortium name="The Broad Institute Genomics Platform"/>
            <consortium name="The Broad Institute Genome Sequencing Center for Infectious Disease"/>
            <person name="Wu L."/>
            <person name="Ma J."/>
        </authorList>
    </citation>
    <scope>NUCLEOTIDE SEQUENCE [LARGE SCALE GENOMIC DNA]</scope>
    <source>
        <strain evidence="7">CECT 8979</strain>
    </source>
</reference>
<keyword evidence="4 5" id="KW-0472">Membrane</keyword>